<feature type="transmembrane region" description="Helical" evidence="7">
    <location>
        <begin position="228"/>
        <end position="251"/>
    </location>
</feature>
<sequence length="510" mass="54968">MSGSSAEIPPLVSRNRPLMLVGAMAAMVMYTLDTTIANVALPHMTASLGATQDTITWVLTSYVLASAVALPLAGWLVDRFGIRTMMLASVLLFTAASMLCGAAQSLEQMVLFRILQGLGGAFLSPLAQTVTLDSSTAAERPKMMGIYTQGVMLGPITGPIIGGFLTDNYNWRWVFYVNLPVGLICFVLLLFYLPKTPTKQRRVDFTGWVLVALTVSALQLILDRGLTLDWFASAEIVTYAVVALACAWLAVFHLSGTANPLFPAGLFRDRNFSVGLAFMFLVGLVIMSVMALLPGLLQQIYGYTPMQSGMLLAPRGIGMLASITLFGRFMDKVDARALLALGLLLMGASLWLMTGWSLTMPRGPIIAAGLLQGLGLSFTFMPMNLISFATLPPQYRTDAASLGNLMRNLGSSIGISAASVELARNIQVNHAELGAHVTRTLVPFDLDRITAYGGAADAMLRVMDGMVNQQAAMIAYINDFYVLSLACFLAIPMLVLVRPAKRQTEPKLSK</sequence>
<keyword evidence="5 7" id="KW-1133">Transmembrane helix</keyword>
<organism evidence="9 10">
    <name type="scientific">Novosphingobium taihuense</name>
    <dbReference type="NCBI Taxonomy" id="260085"/>
    <lineage>
        <taxon>Bacteria</taxon>
        <taxon>Pseudomonadati</taxon>
        <taxon>Pseudomonadota</taxon>
        <taxon>Alphaproteobacteria</taxon>
        <taxon>Sphingomonadales</taxon>
        <taxon>Sphingomonadaceae</taxon>
        <taxon>Novosphingobium</taxon>
    </lineage>
</organism>
<dbReference type="GO" id="GO:0022857">
    <property type="term" value="F:transmembrane transporter activity"/>
    <property type="evidence" value="ECO:0007669"/>
    <property type="project" value="InterPro"/>
</dbReference>
<dbReference type="Gene3D" id="1.20.1720.10">
    <property type="entry name" value="Multidrug resistance protein D"/>
    <property type="match status" value="1"/>
</dbReference>
<dbReference type="Pfam" id="PF07690">
    <property type="entry name" value="MFS_1"/>
    <property type="match status" value="1"/>
</dbReference>
<evidence type="ECO:0000256" key="1">
    <source>
        <dbReference type="ARBA" id="ARBA00004651"/>
    </source>
</evidence>
<dbReference type="PANTHER" id="PTHR23501">
    <property type="entry name" value="MAJOR FACILITATOR SUPERFAMILY"/>
    <property type="match status" value="1"/>
</dbReference>
<keyword evidence="6 7" id="KW-0472">Membrane</keyword>
<dbReference type="EMBL" id="JACHOA010000004">
    <property type="protein sequence ID" value="MBB4613899.1"/>
    <property type="molecule type" value="Genomic_DNA"/>
</dbReference>
<dbReference type="OrthoDB" id="9812221at2"/>
<feature type="transmembrane region" description="Helical" evidence="7">
    <location>
        <begin position="338"/>
        <end position="359"/>
    </location>
</feature>
<dbReference type="InterPro" id="IPR011701">
    <property type="entry name" value="MFS"/>
</dbReference>
<comment type="subcellular location">
    <subcellularLocation>
        <location evidence="1">Cell membrane</location>
        <topology evidence="1">Multi-pass membrane protein</topology>
    </subcellularLocation>
</comment>
<evidence type="ECO:0000259" key="8">
    <source>
        <dbReference type="PROSITE" id="PS50850"/>
    </source>
</evidence>
<feature type="transmembrane region" description="Helical" evidence="7">
    <location>
        <begin position="171"/>
        <end position="193"/>
    </location>
</feature>
<dbReference type="InterPro" id="IPR004638">
    <property type="entry name" value="EmrB-like"/>
</dbReference>
<evidence type="ECO:0000256" key="7">
    <source>
        <dbReference type="SAM" id="Phobius"/>
    </source>
</evidence>
<evidence type="ECO:0000313" key="10">
    <source>
        <dbReference type="Proteomes" id="UP000538566"/>
    </source>
</evidence>
<dbReference type="InterPro" id="IPR020846">
    <property type="entry name" value="MFS_dom"/>
</dbReference>
<dbReference type="Proteomes" id="UP000538566">
    <property type="component" value="Unassembled WGS sequence"/>
</dbReference>
<reference evidence="9 10" key="1">
    <citation type="submission" date="2020-08" db="EMBL/GenBank/DDBJ databases">
        <title>Genomic Encyclopedia of Type Strains, Phase IV (KMG-IV): sequencing the most valuable type-strain genomes for metagenomic binning, comparative biology and taxonomic classification.</title>
        <authorList>
            <person name="Goeker M."/>
        </authorList>
    </citation>
    <scope>NUCLEOTIDE SEQUENCE [LARGE SCALE GENOMIC DNA]</scope>
    <source>
        <strain evidence="9 10">DSM 17507</strain>
    </source>
</reference>
<feature type="transmembrane region" description="Helical" evidence="7">
    <location>
        <begin position="309"/>
        <end position="326"/>
    </location>
</feature>
<dbReference type="AlphaFoldDB" id="A0A7W7ABE3"/>
<evidence type="ECO:0000256" key="2">
    <source>
        <dbReference type="ARBA" id="ARBA00022448"/>
    </source>
</evidence>
<gene>
    <name evidence="9" type="ORF">GGR37_002185</name>
</gene>
<feature type="transmembrane region" description="Helical" evidence="7">
    <location>
        <begin position="84"/>
        <end position="104"/>
    </location>
</feature>
<keyword evidence="4 7" id="KW-0812">Transmembrane</keyword>
<evidence type="ECO:0000256" key="3">
    <source>
        <dbReference type="ARBA" id="ARBA00022475"/>
    </source>
</evidence>
<feature type="transmembrane region" description="Helical" evidence="7">
    <location>
        <begin position="272"/>
        <end position="297"/>
    </location>
</feature>
<dbReference type="PANTHER" id="PTHR23501:SF174">
    <property type="entry name" value="MULTIDRUG EXPORT PROTEIN EMRB-RELATED"/>
    <property type="match status" value="1"/>
</dbReference>
<evidence type="ECO:0000256" key="6">
    <source>
        <dbReference type="ARBA" id="ARBA00023136"/>
    </source>
</evidence>
<comment type="caution">
    <text evidence="9">The sequence shown here is derived from an EMBL/GenBank/DDBJ whole genome shotgun (WGS) entry which is preliminary data.</text>
</comment>
<evidence type="ECO:0000256" key="4">
    <source>
        <dbReference type="ARBA" id="ARBA00022692"/>
    </source>
</evidence>
<dbReference type="PROSITE" id="PS50850">
    <property type="entry name" value="MFS"/>
    <property type="match status" value="1"/>
</dbReference>
<keyword evidence="10" id="KW-1185">Reference proteome</keyword>
<feature type="transmembrane region" description="Helical" evidence="7">
    <location>
        <begin position="20"/>
        <end position="42"/>
    </location>
</feature>
<dbReference type="GO" id="GO:0005886">
    <property type="term" value="C:plasma membrane"/>
    <property type="evidence" value="ECO:0007669"/>
    <property type="project" value="UniProtKB-SubCell"/>
</dbReference>
<accession>A0A7W7ABE3</accession>
<feature type="transmembrane region" description="Helical" evidence="7">
    <location>
        <begin position="144"/>
        <end position="165"/>
    </location>
</feature>
<keyword evidence="3" id="KW-1003">Cell membrane</keyword>
<dbReference type="CDD" id="cd17503">
    <property type="entry name" value="MFS_LmrB_MDR_like"/>
    <property type="match status" value="1"/>
</dbReference>
<feature type="transmembrane region" description="Helical" evidence="7">
    <location>
        <begin position="54"/>
        <end position="77"/>
    </location>
</feature>
<feature type="transmembrane region" description="Helical" evidence="7">
    <location>
        <begin position="205"/>
        <end position="222"/>
    </location>
</feature>
<feature type="transmembrane region" description="Helical" evidence="7">
    <location>
        <begin position="480"/>
        <end position="500"/>
    </location>
</feature>
<feature type="domain" description="Major facilitator superfamily (MFS) profile" evidence="8">
    <location>
        <begin position="19"/>
        <end position="502"/>
    </location>
</feature>
<evidence type="ECO:0000313" key="9">
    <source>
        <dbReference type="EMBL" id="MBB4613899.1"/>
    </source>
</evidence>
<proteinExistence type="predicted"/>
<dbReference type="Gene3D" id="1.20.1250.20">
    <property type="entry name" value="MFS general substrate transporter like domains"/>
    <property type="match status" value="1"/>
</dbReference>
<dbReference type="InterPro" id="IPR036259">
    <property type="entry name" value="MFS_trans_sf"/>
</dbReference>
<dbReference type="SUPFAM" id="SSF103473">
    <property type="entry name" value="MFS general substrate transporter"/>
    <property type="match status" value="1"/>
</dbReference>
<protein>
    <submittedName>
        <fullName evidence="9">DHA2 family multidrug resistance protein</fullName>
    </submittedName>
</protein>
<feature type="transmembrane region" description="Helical" evidence="7">
    <location>
        <begin position="365"/>
        <end position="386"/>
    </location>
</feature>
<name>A0A7W7ABE3_9SPHN</name>
<dbReference type="NCBIfam" id="TIGR00711">
    <property type="entry name" value="efflux_EmrB"/>
    <property type="match status" value="1"/>
</dbReference>
<dbReference type="RefSeq" id="WP_144903269.1">
    <property type="nucleotide sequence ID" value="NZ_JACHOA010000004.1"/>
</dbReference>
<keyword evidence="2" id="KW-0813">Transport</keyword>
<evidence type="ECO:0000256" key="5">
    <source>
        <dbReference type="ARBA" id="ARBA00022989"/>
    </source>
</evidence>